<evidence type="ECO:0000313" key="3">
    <source>
        <dbReference type="EMBL" id="KAH1180917.1"/>
    </source>
</evidence>
<name>A0A9D3XJN6_9SAUR</name>
<protein>
    <recommendedName>
        <fullName evidence="2">Pyrin domain-containing protein</fullName>
    </recommendedName>
</protein>
<feature type="region of interest" description="Disordered" evidence="1">
    <location>
        <begin position="88"/>
        <end position="118"/>
    </location>
</feature>
<gene>
    <name evidence="3" type="ORF">KIL84_001851</name>
</gene>
<dbReference type="InterPro" id="IPR004020">
    <property type="entry name" value="DAPIN"/>
</dbReference>
<dbReference type="EMBL" id="JAHDVG010000469">
    <property type="protein sequence ID" value="KAH1180917.1"/>
    <property type="molecule type" value="Genomic_DNA"/>
</dbReference>
<dbReference type="SMART" id="SM01289">
    <property type="entry name" value="PYRIN"/>
    <property type="match status" value="2"/>
</dbReference>
<comment type="caution">
    <text evidence="3">The sequence shown here is derived from an EMBL/GenBank/DDBJ whole genome shotgun (WGS) entry which is preliminary data.</text>
</comment>
<evidence type="ECO:0000256" key="1">
    <source>
        <dbReference type="SAM" id="MobiDB-lite"/>
    </source>
</evidence>
<feature type="region of interest" description="Disordered" evidence="1">
    <location>
        <begin position="227"/>
        <end position="246"/>
    </location>
</feature>
<keyword evidence="4" id="KW-1185">Reference proteome</keyword>
<dbReference type="AlphaFoldDB" id="A0A9D3XJN6"/>
<proteinExistence type="predicted"/>
<feature type="domain" description="Pyrin" evidence="2">
    <location>
        <begin position="1"/>
        <end position="83"/>
    </location>
</feature>
<dbReference type="PROSITE" id="PS50824">
    <property type="entry name" value="DAPIN"/>
    <property type="match status" value="2"/>
</dbReference>
<dbReference type="InterPro" id="IPR011029">
    <property type="entry name" value="DEATH-like_dom_sf"/>
</dbReference>
<feature type="compositionally biased region" description="Basic and acidic residues" evidence="1">
    <location>
        <begin position="90"/>
        <end position="114"/>
    </location>
</feature>
<evidence type="ECO:0000259" key="2">
    <source>
        <dbReference type="PROSITE" id="PS50824"/>
    </source>
</evidence>
<organism evidence="3 4">
    <name type="scientific">Mauremys mutica</name>
    <name type="common">yellowpond turtle</name>
    <dbReference type="NCBI Taxonomy" id="74926"/>
    <lineage>
        <taxon>Eukaryota</taxon>
        <taxon>Metazoa</taxon>
        <taxon>Chordata</taxon>
        <taxon>Craniata</taxon>
        <taxon>Vertebrata</taxon>
        <taxon>Euteleostomi</taxon>
        <taxon>Archelosauria</taxon>
        <taxon>Testudinata</taxon>
        <taxon>Testudines</taxon>
        <taxon>Cryptodira</taxon>
        <taxon>Durocryptodira</taxon>
        <taxon>Testudinoidea</taxon>
        <taxon>Geoemydidae</taxon>
        <taxon>Geoemydinae</taxon>
        <taxon>Mauremys</taxon>
    </lineage>
</organism>
<dbReference type="Proteomes" id="UP000827986">
    <property type="component" value="Unassembled WGS sequence"/>
</dbReference>
<dbReference type="Pfam" id="PF02758">
    <property type="entry name" value="PYRIN"/>
    <property type="match status" value="2"/>
</dbReference>
<reference evidence="3" key="1">
    <citation type="submission" date="2021-09" db="EMBL/GenBank/DDBJ databases">
        <title>The genome of Mauremys mutica provides insights into the evolution of semi-aquatic lifestyle.</title>
        <authorList>
            <person name="Gong S."/>
            <person name="Gao Y."/>
        </authorList>
    </citation>
    <scope>NUCLEOTIDE SEQUENCE</scope>
    <source>
        <strain evidence="3">MM-2020</strain>
        <tissue evidence="3">Muscle</tissue>
    </source>
</reference>
<accession>A0A9D3XJN6</accession>
<evidence type="ECO:0000313" key="4">
    <source>
        <dbReference type="Proteomes" id="UP000827986"/>
    </source>
</evidence>
<dbReference type="Gene3D" id="1.10.533.10">
    <property type="entry name" value="Death Domain, Fas"/>
    <property type="match status" value="2"/>
</dbReference>
<dbReference type="SUPFAM" id="SSF47986">
    <property type="entry name" value="DEATH domain"/>
    <property type="match status" value="2"/>
</dbReference>
<feature type="domain" description="Pyrin" evidence="2">
    <location>
        <begin position="123"/>
        <end position="221"/>
    </location>
</feature>
<sequence>MSVKLILIEILEELSEDQFKTFKWRLENGEDGKRISHRYLEGASRQETIDQMVSSFGSAGAWEKARETLEAVPRKDLAGKLMKKVPVAKQAEERKKEPTAEMLKKTTEEERTKETTTNSISKMKGALVRQALTASLETLRKDQFEKFKDVLCTTPLKELVQEGDSFLDAPNTFQRDASLENLVEDLIGKFGRTYALRATATVMEKIGRRDLAKELQGELQALQVTSHGLRRKPKAGEQSQRTDEDSYCRLI</sequence>